<dbReference type="Proteomes" id="UP000297245">
    <property type="component" value="Unassembled WGS sequence"/>
</dbReference>
<protein>
    <recommendedName>
        <fullName evidence="6">FAD/NAD(P)-binding domain-containing protein</fullName>
    </recommendedName>
</protein>
<name>A0A4S8MEX1_DENBC</name>
<reference evidence="4 5" key="1">
    <citation type="journal article" date="2019" name="Nat. Ecol. Evol.">
        <title>Megaphylogeny resolves global patterns of mushroom evolution.</title>
        <authorList>
            <person name="Varga T."/>
            <person name="Krizsan K."/>
            <person name="Foldi C."/>
            <person name="Dima B."/>
            <person name="Sanchez-Garcia M."/>
            <person name="Sanchez-Ramirez S."/>
            <person name="Szollosi G.J."/>
            <person name="Szarkandi J.G."/>
            <person name="Papp V."/>
            <person name="Albert L."/>
            <person name="Andreopoulos W."/>
            <person name="Angelini C."/>
            <person name="Antonin V."/>
            <person name="Barry K.W."/>
            <person name="Bougher N.L."/>
            <person name="Buchanan P."/>
            <person name="Buyck B."/>
            <person name="Bense V."/>
            <person name="Catcheside P."/>
            <person name="Chovatia M."/>
            <person name="Cooper J."/>
            <person name="Damon W."/>
            <person name="Desjardin D."/>
            <person name="Finy P."/>
            <person name="Geml J."/>
            <person name="Haridas S."/>
            <person name="Hughes K."/>
            <person name="Justo A."/>
            <person name="Karasinski D."/>
            <person name="Kautmanova I."/>
            <person name="Kiss B."/>
            <person name="Kocsube S."/>
            <person name="Kotiranta H."/>
            <person name="LaButti K.M."/>
            <person name="Lechner B.E."/>
            <person name="Liimatainen K."/>
            <person name="Lipzen A."/>
            <person name="Lukacs Z."/>
            <person name="Mihaltcheva S."/>
            <person name="Morgado L.N."/>
            <person name="Niskanen T."/>
            <person name="Noordeloos M.E."/>
            <person name="Ohm R.A."/>
            <person name="Ortiz-Santana B."/>
            <person name="Ovrebo C."/>
            <person name="Racz N."/>
            <person name="Riley R."/>
            <person name="Savchenko A."/>
            <person name="Shiryaev A."/>
            <person name="Soop K."/>
            <person name="Spirin V."/>
            <person name="Szebenyi C."/>
            <person name="Tomsovsky M."/>
            <person name="Tulloss R.E."/>
            <person name="Uehling J."/>
            <person name="Grigoriev I.V."/>
            <person name="Vagvolgyi C."/>
            <person name="Papp T."/>
            <person name="Martin F.M."/>
            <person name="Miettinen O."/>
            <person name="Hibbett D.S."/>
            <person name="Nagy L.G."/>
        </authorList>
    </citation>
    <scope>NUCLEOTIDE SEQUENCE [LARGE SCALE GENOMIC DNA]</scope>
    <source>
        <strain evidence="4 5">CBS 962.96</strain>
    </source>
</reference>
<dbReference type="GO" id="GO:0016491">
    <property type="term" value="F:oxidoreductase activity"/>
    <property type="evidence" value="ECO:0007669"/>
    <property type="project" value="UniProtKB-KW"/>
</dbReference>
<keyword evidence="5" id="KW-1185">Reference proteome</keyword>
<dbReference type="EMBL" id="ML179097">
    <property type="protein sequence ID" value="THV00932.1"/>
    <property type="molecule type" value="Genomic_DNA"/>
</dbReference>
<organism evidence="4 5">
    <name type="scientific">Dendrothele bispora (strain CBS 962.96)</name>
    <dbReference type="NCBI Taxonomy" id="1314807"/>
    <lineage>
        <taxon>Eukaryota</taxon>
        <taxon>Fungi</taxon>
        <taxon>Dikarya</taxon>
        <taxon>Basidiomycota</taxon>
        <taxon>Agaricomycotina</taxon>
        <taxon>Agaricomycetes</taxon>
        <taxon>Agaricomycetidae</taxon>
        <taxon>Agaricales</taxon>
        <taxon>Agaricales incertae sedis</taxon>
        <taxon>Dendrothele</taxon>
    </lineage>
</organism>
<dbReference type="PANTHER" id="PTHR48105">
    <property type="entry name" value="THIOREDOXIN REDUCTASE 1-RELATED-RELATED"/>
    <property type="match status" value="1"/>
</dbReference>
<dbReference type="GO" id="GO:0097237">
    <property type="term" value="P:cellular response to toxic substance"/>
    <property type="evidence" value="ECO:0007669"/>
    <property type="project" value="UniProtKB-ARBA"/>
</dbReference>
<keyword evidence="2" id="KW-0285">Flavoprotein</keyword>
<dbReference type="OrthoDB" id="371245at2759"/>
<dbReference type="InterPro" id="IPR036188">
    <property type="entry name" value="FAD/NAD-bd_sf"/>
</dbReference>
<comment type="similarity">
    <text evidence="1">Belongs to the class-II pyridine nucleotide-disulfide oxidoreductase family.</text>
</comment>
<accession>A0A4S8MEX1</accession>
<keyword evidence="3" id="KW-0560">Oxidoreductase</keyword>
<dbReference type="AlphaFoldDB" id="A0A4S8MEX1"/>
<evidence type="ECO:0000256" key="3">
    <source>
        <dbReference type="ARBA" id="ARBA00023002"/>
    </source>
</evidence>
<evidence type="ECO:0000313" key="4">
    <source>
        <dbReference type="EMBL" id="THV00932.1"/>
    </source>
</evidence>
<dbReference type="Gene3D" id="3.50.50.60">
    <property type="entry name" value="FAD/NAD(P)-binding domain"/>
    <property type="match status" value="3"/>
</dbReference>
<proteinExistence type="inferred from homology"/>
<sequence>MLIEGALGYTIHLSASSNDAGSGATMFSCDLDPPNFSSNPDPDLAFGLFRHHAYDILYLDNDNSTNFSIQTISSSNAHFFKSSILHRFSVFPVTALSSKFSFPTFNSRPGDHDTTTGLTMSPLTNGKVREFQDAFSSGQSLFYRTDYLGMIIGFQPAIYLTQANLDSVLFEGFIDNGFATDVKNFPGFPTRIPSSELLDEFREQPLRFGTRIHHRTSLKSIYPTVRSDTGAEVRRTEEPEKADTVIVATGASAKRLGLKGEEALLTERDECLCSLRWGCSDFQTILWNTIATECQSNVKLLKNLRIRNVQAGSEKDLADDGLLYALGHEPATTISRTRLQTDPDGHIVTVPGTDSDFCERRFLRREMYRIGGIDRLLRLLEVDVWLCLKWRG</sequence>
<evidence type="ECO:0000256" key="2">
    <source>
        <dbReference type="ARBA" id="ARBA00022630"/>
    </source>
</evidence>
<gene>
    <name evidence="4" type="ORF">K435DRAFT_793766</name>
</gene>
<dbReference type="SUPFAM" id="SSF51905">
    <property type="entry name" value="FAD/NAD(P)-binding domain"/>
    <property type="match status" value="1"/>
</dbReference>
<dbReference type="InterPro" id="IPR050097">
    <property type="entry name" value="Ferredoxin-NADP_redctase_2"/>
</dbReference>
<evidence type="ECO:0000313" key="5">
    <source>
        <dbReference type="Proteomes" id="UP000297245"/>
    </source>
</evidence>
<evidence type="ECO:0008006" key="6">
    <source>
        <dbReference type="Google" id="ProtNLM"/>
    </source>
</evidence>
<evidence type="ECO:0000256" key="1">
    <source>
        <dbReference type="ARBA" id="ARBA00009333"/>
    </source>
</evidence>